<proteinExistence type="predicted"/>
<feature type="modified residue" description="4-aspartylphosphate" evidence="1">
    <location>
        <position position="53"/>
    </location>
</feature>
<dbReference type="Gene3D" id="1.10.3210.10">
    <property type="entry name" value="Hypothetical protein af1432"/>
    <property type="match status" value="1"/>
</dbReference>
<dbReference type="PROSITE" id="PS50110">
    <property type="entry name" value="RESPONSE_REGULATORY"/>
    <property type="match status" value="1"/>
</dbReference>
<dbReference type="InParanoid" id="A0A7X0MU76"/>
<dbReference type="Pfam" id="PF13487">
    <property type="entry name" value="HD_5"/>
    <property type="match status" value="1"/>
</dbReference>
<evidence type="ECO:0000313" key="4">
    <source>
        <dbReference type="Proteomes" id="UP000528457"/>
    </source>
</evidence>
<dbReference type="RefSeq" id="WP_166851564.1">
    <property type="nucleotide sequence ID" value="NZ_JAAONY010000001.1"/>
</dbReference>
<dbReference type="EMBL" id="JACHHT010000001">
    <property type="protein sequence ID" value="MBB6520336.1"/>
    <property type="molecule type" value="Genomic_DNA"/>
</dbReference>
<sequence>MKHSVLLVDDEPNVLRAFRRNLREEFDVHVAESGPKGLEALDSEVSFSVIVSDMQMPDMNGIEFLEKSKDVQPNAVRVMLTGNADQQTAIDAINQGNIFRFINKPSTPQFVSETLHAAIQQYKLTTLEDDLLENTLRSSIEALSETLALASPEIFGRTSRLKDHVTRCVKLLGVKDTWRYEALSMLCLVGLVSMPDEAIKAINQGQRLDANYVQMYNHHPELAHQLISKIPRMEDVANSIRYQNKNFNGSGFPDIEMDGSNIPVASRLLKVIIDFDHYESLFGNSDIAMKKLEAKSGILYDPKLIELFKKSLKFITHTGEKLINISELDTSMTLARDVETEAGTLLLSKGIKTSDAVISRLNSFQRSKSISDMVFIVAK</sequence>
<dbReference type="Gene3D" id="3.40.50.2300">
    <property type="match status" value="1"/>
</dbReference>
<gene>
    <name evidence="3" type="ORF">HNR48_000614</name>
</gene>
<dbReference type="InterPro" id="IPR011006">
    <property type="entry name" value="CheY-like_superfamily"/>
</dbReference>
<dbReference type="AlphaFoldDB" id="A0A7X0MU76"/>
<evidence type="ECO:0000259" key="2">
    <source>
        <dbReference type="PROSITE" id="PS50110"/>
    </source>
</evidence>
<evidence type="ECO:0000256" key="1">
    <source>
        <dbReference type="PROSITE-ProRule" id="PRU00169"/>
    </source>
</evidence>
<dbReference type="CDD" id="cd17569">
    <property type="entry name" value="REC_HupR-like"/>
    <property type="match status" value="1"/>
</dbReference>
<reference evidence="3 4" key="1">
    <citation type="submission" date="2020-08" db="EMBL/GenBank/DDBJ databases">
        <title>Genomic Encyclopedia of Type Strains, Phase IV (KMG-IV): sequencing the most valuable type-strain genomes for metagenomic binning, comparative biology and taxonomic classification.</title>
        <authorList>
            <person name="Goeker M."/>
        </authorList>
    </citation>
    <scope>NUCLEOTIDE SEQUENCE [LARGE SCALE GENOMIC DNA]</scope>
    <source>
        <strain evidence="3 4">DSM 22368</strain>
    </source>
</reference>
<dbReference type="InterPro" id="IPR001789">
    <property type="entry name" value="Sig_transdc_resp-reg_receiver"/>
</dbReference>
<accession>A0A7X0MU76</accession>
<dbReference type="SUPFAM" id="SSF52172">
    <property type="entry name" value="CheY-like"/>
    <property type="match status" value="1"/>
</dbReference>
<dbReference type="Proteomes" id="UP000528457">
    <property type="component" value="Unassembled WGS sequence"/>
</dbReference>
<dbReference type="SMART" id="SM00448">
    <property type="entry name" value="REC"/>
    <property type="match status" value="1"/>
</dbReference>
<feature type="domain" description="Response regulatory" evidence="2">
    <location>
        <begin position="4"/>
        <end position="119"/>
    </location>
</feature>
<dbReference type="PANTHER" id="PTHR45228:SF8">
    <property type="entry name" value="TWO-COMPONENT RESPONSE REGULATOR-RELATED"/>
    <property type="match status" value="1"/>
</dbReference>
<keyword evidence="1" id="KW-0597">Phosphoprotein</keyword>
<dbReference type="PANTHER" id="PTHR45228">
    <property type="entry name" value="CYCLIC DI-GMP PHOSPHODIESTERASE TM_0186-RELATED"/>
    <property type="match status" value="1"/>
</dbReference>
<dbReference type="Pfam" id="PF00072">
    <property type="entry name" value="Response_reg"/>
    <property type="match status" value="1"/>
</dbReference>
<keyword evidence="4" id="KW-1185">Reference proteome</keyword>
<dbReference type="GO" id="GO:0000160">
    <property type="term" value="P:phosphorelay signal transduction system"/>
    <property type="evidence" value="ECO:0007669"/>
    <property type="project" value="InterPro"/>
</dbReference>
<organism evidence="3 4">
    <name type="scientific">Pseudoteredinibacter isoporae</name>
    <dbReference type="NCBI Taxonomy" id="570281"/>
    <lineage>
        <taxon>Bacteria</taxon>
        <taxon>Pseudomonadati</taxon>
        <taxon>Pseudomonadota</taxon>
        <taxon>Gammaproteobacteria</taxon>
        <taxon>Cellvibrionales</taxon>
        <taxon>Cellvibrionaceae</taxon>
        <taxon>Pseudoteredinibacter</taxon>
    </lineage>
</organism>
<dbReference type="InterPro" id="IPR052020">
    <property type="entry name" value="Cyclic_di-GMP/3'3'-cGAMP_PDE"/>
</dbReference>
<protein>
    <submittedName>
        <fullName evidence="3">Response regulator RpfG family c-di-GMP phosphodiesterase</fullName>
    </submittedName>
</protein>
<evidence type="ECO:0000313" key="3">
    <source>
        <dbReference type="EMBL" id="MBB6520336.1"/>
    </source>
</evidence>
<comment type="caution">
    <text evidence="3">The sequence shown here is derived from an EMBL/GenBank/DDBJ whole genome shotgun (WGS) entry which is preliminary data.</text>
</comment>
<name>A0A7X0MU76_9GAMM</name>